<dbReference type="KEGG" id="zal:AZF00_03915"/>
<evidence type="ECO:0008006" key="4">
    <source>
        <dbReference type="Google" id="ProtNLM"/>
    </source>
</evidence>
<feature type="transmembrane region" description="Helical" evidence="1">
    <location>
        <begin position="66"/>
        <end position="82"/>
    </location>
</feature>
<dbReference type="STRING" id="1470434.AZF00_03915"/>
<keyword evidence="1" id="KW-0472">Membrane</keyword>
<feature type="transmembrane region" description="Helical" evidence="1">
    <location>
        <begin position="9"/>
        <end position="26"/>
    </location>
</feature>
<proteinExistence type="predicted"/>
<keyword evidence="1" id="KW-0812">Transmembrane</keyword>
<keyword evidence="1" id="KW-1133">Transmembrane helix</keyword>
<protein>
    <recommendedName>
        <fullName evidence="4">Prokaryotic cytochrome C oxidase subunit IV family protein</fullName>
    </recommendedName>
</protein>
<reference evidence="2 3" key="1">
    <citation type="submission" date="2015-12" db="EMBL/GenBank/DDBJ databases">
        <authorList>
            <person name="Shamseldin A."/>
            <person name="Moawad H."/>
            <person name="Abd El-Rahim W.M."/>
            <person name="Sadowsky M.J."/>
        </authorList>
    </citation>
    <scope>NUCLEOTIDE SEQUENCE [LARGE SCALE GENOMIC DNA]</scope>
    <source>
        <strain evidence="2 3">SM2</strain>
    </source>
</reference>
<evidence type="ECO:0000313" key="3">
    <source>
        <dbReference type="Proteomes" id="UP000074119"/>
    </source>
</evidence>
<dbReference type="EMBL" id="CP014544">
    <property type="protein sequence ID" value="AMO67493.1"/>
    <property type="molecule type" value="Genomic_DNA"/>
</dbReference>
<evidence type="ECO:0000313" key="2">
    <source>
        <dbReference type="EMBL" id="AMO67493.1"/>
    </source>
</evidence>
<dbReference type="Proteomes" id="UP000074119">
    <property type="component" value="Chromosome"/>
</dbReference>
<sequence>MAQLRDKKNLVAMALLLATIASWFTFEEFHGYVLASVVIILISTLKVKAIMMSFMEVNALPNPWKHMMNGWLAVVCLAMLIAEVM</sequence>
<dbReference type="AlphaFoldDB" id="A0A127M2N2"/>
<evidence type="ECO:0000256" key="1">
    <source>
        <dbReference type="SAM" id="Phobius"/>
    </source>
</evidence>
<feature type="transmembrane region" description="Helical" evidence="1">
    <location>
        <begin position="32"/>
        <end position="54"/>
    </location>
</feature>
<gene>
    <name evidence="2" type="ORF">AZF00_03915</name>
</gene>
<accession>A0A127M2N2</accession>
<organism evidence="2 3">
    <name type="scientific">Zhongshania aliphaticivorans</name>
    <dbReference type="NCBI Taxonomy" id="1470434"/>
    <lineage>
        <taxon>Bacteria</taxon>
        <taxon>Pseudomonadati</taxon>
        <taxon>Pseudomonadota</taxon>
        <taxon>Gammaproteobacteria</taxon>
        <taxon>Cellvibrionales</taxon>
        <taxon>Spongiibacteraceae</taxon>
        <taxon>Zhongshania</taxon>
    </lineage>
</organism>
<name>A0A127M2N2_9GAMM</name>
<dbReference type="RefSeq" id="WP_008246058.1">
    <property type="nucleotide sequence ID" value="NZ_CP014544.1"/>
</dbReference>